<accession>A0A8S1P4V0</accession>
<proteinExistence type="predicted"/>
<protein>
    <submittedName>
        <fullName evidence="3">Uncharacterized protein</fullName>
    </submittedName>
</protein>
<evidence type="ECO:0000256" key="2">
    <source>
        <dbReference type="SAM" id="MobiDB-lite"/>
    </source>
</evidence>
<evidence type="ECO:0000256" key="1">
    <source>
        <dbReference type="SAM" id="Coils"/>
    </source>
</evidence>
<evidence type="ECO:0000313" key="4">
    <source>
        <dbReference type="Proteomes" id="UP000692954"/>
    </source>
</evidence>
<organism evidence="3 4">
    <name type="scientific">Paramecium sonneborni</name>
    <dbReference type="NCBI Taxonomy" id="65129"/>
    <lineage>
        <taxon>Eukaryota</taxon>
        <taxon>Sar</taxon>
        <taxon>Alveolata</taxon>
        <taxon>Ciliophora</taxon>
        <taxon>Intramacronucleata</taxon>
        <taxon>Oligohymenophorea</taxon>
        <taxon>Peniculida</taxon>
        <taxon>Parameciidae</taxon>
        <taxon>Paramecium</taxon>
    </lineage>
</organism>
<name>A0A8S1P4V0_9CILI</name>
<comment type="caution">
    <text evidence="3">The sequence shown here is derived from an EMBL/GenBank/DDBJ whole genome shotgun (WGS) entry which is preliminary data.</text>
</comment>
<keyword evidence="4" id="KW-1185">Reference proteome</keyword>
<dbReference type="EMBL" id="CAJJDN010000069">
    <property type="protein sequence ID" value="CAD8097915.1"/>
    <property type="molecule type" value="Genomic_DNA"/>
</dbReference>
<dbReference type="AlphaFoldDB" id="A0A8S1P4V0"/>
<reference evidence="3" key="1">
    <citation type="submission" date="2021-01" db="EMBL/GenBank/DDBJ databases">
        <authorList>
            <consortium name="Genoscope - CEA"/>
            <person name="William W."/>
        </authorList>
    </citation>
    <scope>NUCLEOTIDE SEQUENCE</scope>
</reference>
<feature type="region of interest" description="Disordered" evidence="2">
    <location>
        <begin position="184"/>
        <end position="206"/>
    </location>
</feature>
<gene>
    <name evidence="3" type="ORF">PSON_ATCC_30995.1.T0690128</name>
</gene>
<keyword evidence="1" id="KW-0175">Coiled coil</keyword>
<dbReference type="Proteomes" id="UP000692954">
    <property type="component" value="Unassembled WGS sequence"/>
</dbReference>
<sequence length="317" mass="37003">MDQQDQDSLLQISESDCQTNMLLSNNLTDIFFNDYYSKFKNSQNIQEPSMTMSRVSQLDKISDDNSNITHMKVYHASERLLFELQKNQLLENKLSQQAKLIQNLQEQINSKELQLQESIQLCEQLQSQLENHKKINKEQSKQISELKFEIKEINNQLLHISFSKRINLNNLKQETNQSSIECLSFRPSSSQPREKKTNNNHSYSSSRANFQKILTDNTQNISNDKIIKDKVLSFLNPKHKNTQQNEKDNKIKKYYRSQSNFWSSVTTSPNPSKSNYTQISISTNKSQISDKKIENTLTLLKAIKIQCNQFSNNKKLH</sequence>
<feature type="coiled-coil region" evidence="1">
    <location>
        <begin position="87"/>
        <end position="156"/>
    </location>
</feature>
<evidence type="ECO:0000313" key="3">
    <source>
        <dbReference type="EMBL" id="CAD8097915.1"/>
    </source>
</evidence>